<organism evidence="3 4">
    <name type="scientific">Georgenia faecalis</name>
    <dbReference type="NCBI Taxonomy" id="2483799"/>
    <lineage>
        <taxon>Bacteria</taxon>
        <taxon>Bacillati</taxon>
        <taxon>Actinomycetota</taxon>
        <taxon>Actinomycetes</taxon>
        <taxon>Micrococcales</taxon>
        <taxon>Bogoriellaceae</taxon>
        <taxon>Georgenia</taxon>
    </lineage>
</organism>
<evidence type="ECO:0000313" key="4">
    <source>
        <dbReference type="Proteomes" id="UP001595955"/>
    </source>
</evidence>
<feature type="domain" description="Response regulatory" evidence="2">
    <location>
        <begin position="18"/>
        <end position="137"/>
    </location>
</feature>
<dbReference type="EMBL" id="JBHSGF010000007">
    <property type="protein sequence ID" value="MFC4555861.1"/>
    <property type="molecule type" value="Genomic_DNA"/>
</dbReference>
<name>A0ABV9DBX8_9MICO</name>
<evidence type="ECO:0000313" key="3">
    <source>
        <dbReference type="EMBL" id="MFC4555861.1"/>
    </source>
</evidence>
<feature type="modified residue" description="4-aspartylphosphate" evidence="1">
    <location>
        <position position="73"/>
    </location>
</feature>
<gene>
    <name evidence="3" type="ORF">ACFO3F_11435</name>
</gene>
<dbReference type="RefSeq" id="WP_122824237.1">
    <property type="nucleotide sequence ID" value="NZ_CP033325.1"/>
</dbReference>
<reference evidence="4" key="1">
    <citation type="journal article" date="2019" name="Int. J. Syst. Evol. Microbiol.">
        <title>The Global Catalogue of Microorganisms (GCM) 10K type strain sequencing project: providing services to taxonomists for standard genome sequencing and annotation.</title>
        <authorList>
            <consortium name="The Broad Institute Genomics Platform"/>
            <consortium name="The Broad Institute Genome Sequencing Center for Infectious Disease"/>
            <person name="Wu L."/>
            <person name="Ma J."/>
        </authorList>
    </citation>
    <scope>NUCLEOTIDE SEQUENCE [LARGE SCALE GENOMIC DNA]</scope>
    <source>
        <strain evidence="4">JCM 3369</strain>
    </source>
</reference>
<keyword evidence="1" id="KW-0597">Phosphoprotein</keyword>
<dbReference type="PROSITE" id="PS50110">
    <property type="entry name" value="RESPONSE_REGULATORY"/>
    <property type="match status" value="1"/>
</dbReference>
<proteinExistence type="predicted"/>
<evidence type="ECO:0000256" key="1">
    <source>
        <dbReference type="PROSITE-ProRule" id="PRU00169"/>
    </source>
</evidence>
<dbReference type="InterPro" id="IPR001789">
    <property type="entry name" value="Sig_transdc_resp-reg_receiver"/>
</dbReference>
<sequence length="142" mass="15285">MTPVNTDASSDATTEVVDILLYSDDVTTREQVQRAVGRRAAKDLPKIRWTEVATHGAVVREAEQGGYALLILDGESAKAGGMAVSKQLKNELYQCPPVLVLTARPQDAWLAASCQADAVVQVPLDPIEIQRVVAGFLRAQEA</sequence>
<evidence type="ECO:0000259" key="2">
    <source>
        <dbReference type="PROSITE" id="PS50110"/>
    </source>
</evidence>
<keyword evidence="4" id="KW-1185">Reference proteome</keyword>
<dbReference type="SUPFAM" id="SSF52172">
    <property type="entry name" value="CheY-like"/>
    <property type="match status" value="1"/>
</dbReference>
<dbReference type="InterPro" id="IPR011006">
    <property type="entry name" value="CheY-like_superfamily"/>
</dbReference>
<dbReference type="Proteomes" id="UP001595955">
    <property type="component" value="Unassembled WGS sequence"/>
</dbReference>
<protein>
    <submittedName>
        <fullName evidence="3">Response regulator transcription factor</fullName>
    </submittedName>
</protein>
<dbReference type="Gene3D" id="3.40.50.2300">
    <property type="match status" value="1"/>
</dbReference>
<accession>A0ABV9DBX8</accession>
<comment type="caution">
    <text evidence="3">The sequence shown here is derived from an EMBL/GenBank/DDBJ whole genome shotgun (WGS) entry which is preliminary data.</text>
</comment>